<evidence type="ECO:0000313" key="8">
    <source>
        <dbReference type="Proteomes" id="UP000292580"/>
    </source>
</evidence>
<reference evidence="7 8" key="1">
    <citation type="submission" date="2017-11" db="EMBL/GenBank/DDBJ databases">
        <title>Isolation and Characterization of Methanofollis Species from Methane Seep Offshore SW Taiwan.</title>
        <authorList>
            <person name="Teng N.-H."/>
            <person name="Lai M.-C."/>
            <person name="Chen S.-C."/>
        </authorList>
    </citation>
    <scope>NUCLEOTIDE SEQUENCE [LARGE SCALE GENOMIC DNA]</scope>
    <source>
        <strain evidence="7 8">FWC-SCC2</strain>
    </source>
</reference>
<dbReference type="PANTHER" id="PTHR34857:SF2">
    <property type="entry name" value="SLL0384 PROTEIN"/>
    <property type="match status" value="1"/>
</dbReference>
<keyword evidence="5 6" id="KW-0472">Membrane</keyword>
<feature type="transmembrane region" description="Helical" evidence="6">
    <location>
        <begin position="45"/>
        <end position="62"/>
    </location>
</feature>
<gene>
    <name evidence="7" type="ORF">CUJ86_04325</name>
</gene>
<organism evidence="7 8">
    <name type="scientific">Methanofollis fontis</name>
    <dbReference type="NCBI Taxonomy" id="2052832"/>
    <lineage>
        <taxon>Archaea</taxon>
        <taxon>Methanobacteriati</taxon>
        <taxon>Methanobacteriota</taxon>
        <taxon>Stenosarchaea group</taxon>
        <taxon>Methanomicrobia</taxon>
        <taxon>Methanomicrobiales</taxon>
        <taxon>Methanomicrobiaceae</taxon>
        <taxon>Methanofollis</taxon>
    </lineage>
</organism>
<dbReference type="Proteomes" id="UP000292580">
    <property type="component" value="Unassembled WGS sequence"/>
</dbReference>
<keyword evidence="4 6" id="KW-1133">Transmembrane helix</keyword>
<feature type="transmembrane region" description="Helical" evidence="6">
    <location>
        <begin position="71"/>
        <end position="91"/>
    </location>
</feature>
<dbReference type="AlphaFoldDB" id="A0A483CUG8"/>
<dbReference type="EMBL" id="PGCL01000002">
    <property type="protein sequence ID" value="TAJ44547.1"/>
    <property type="molecule type" value="Genomic_DNA"/>
</dbReference>
<sequence>MKHRSGGIRYISGSSYLHRLNPVTKAAALIILSAAALLTQQPLPLALMLALVTTAALACDLFRPFIRAMRLFIPLLIFILVIDAFFSRVVGGTIWFSAEIWLLHPTLSTDGLLFSIAMGLRLLLIGGASVLFMMTTPYSDFVGSLRAIGLPNTLAFSLGYALRSISALSSDIEAIMDAQRSRALEFDRGTIVHNRHKMMALFIPATVTVLSRAKQVSEAMQCRGFGCSSRVTCWKTHPFGREDIVLLVLVMACVPLVLLLS</sequence>
<feature type="transmembrane region" description="Helical" evidence="6">
    <location>
        <begin position="111"/>
        <end position="134"/>
    </location>
</feature>
<comment type="caution">
    <text evidence="7">The sequence shown here is derived from an EMBL/GenBank/DDBJ whole genome shotgun (WGS) entry which is preliminary data.</text>
</comment>
<evidence type="ECO:0000256" key="4">
    <source>
        <dbReference type="ARBA" id="ARBA00022989"/>
    </source>
</evidence>
<dbReference type="Pfam" id="PF02361">
    <property type="entry name" value="CbiQ"/>
    <property type="match status" value="1"/>
</dbReference>
<evidence type="ECO:0008006" key="9">
    <source>
        <dbReference type="Google" id="ProtNLM"/>
    </source>
</evidence>
<evidence type="ECO:0000256" key="1">
    <source>
        <dbReference type="ARBA" id="ARBA00004141"/>
    </source>
</evidence>
<evidence type="ECO:0000313" key="7">
    <source>
        <dbReference type="EMBL" id="TAJ44547.1"/>
    </source>
</evidence>
<feature type="transmembrane region" description="Helical" evidence="6">
    <location>
        <begin position="20"/>
        <end position="39"/>
    </location>
</feature>
<keyword evidence="8" id="KW-1185">Reference proteome</keyword>
<dbReference type="GO" id="GO:0005886">
    <property type="term" value="C:plasma membrane"/>
    <property type="evidence" value="ECO:0007669"/>
    <property type="project" value="UniProtKB-ARBA"/>
</dbReference>
<name>A0A483CUG8_9EURY</name>
<evidence type="ECO:0000256" key="6">
    <source>
        <dbReference type="SAM" id="Phobius"/>
    </source>
</evidence>
<comment type="subcellular location">
    <subcellularLocation>
        <location evidence="1">Membrane</location>
        <topology evidence="1">Multi-pass membrane protein</topology>
    </subcellularLocation>
</comment>
<accession>A0A483CUG8</accession>
<dbReference type="InterPro" id="IPR051611">
    <property type="entry name" value="ECF_transporter_component"/>
</dbReference>
<dbReference type="RefSeq" id="WP_130646338.1">
    <property type="nucleotide sequence ID" value="NZ_PGCL01000002.1"/>
</dbReference>
<dbReference type="CDD" id="cd16914">
    <property type="entry name" value="EcfT"/>
    <property type="match status" value="1"/>
</dbReference>
<feature type="transmembrane region" description="Helical" evidence="6">
    <location>
        <begin position="244"/>
        <end position="260"/>
    </location>
</feature>
<evidence type="ECO:0000256" key="2">
    <source>
        <dbReference type="ARBA" id="ARBA00022475"/>
    </source>
</evidence>
<protein>
    <recommendedName>
        <fullName evidence="9">Energy-coupling factor transporter transmembrane protein EcfT</fullName>
    </recommendedName>
</protein>
<dbReference type="InterPro" id="IPR003339">
    <property type="entry name" value="ABC/ECF_trnsptr_transmembrane"/>
</dbReference>
<keyword evidence="3 6" id="KW-0812">Transmembrane</keyword>
<dbReference type="PANTHER" id="PTHR34857">
    <property type="entry name" value="SLL0384 PROTEIN"/>
    <property type="match status" value="1"/>
</dbReference>
<keyword evidence="2" id="KW-1003">Cell membrane</keyword>
<proteinExistence type="predicted"/>
<evidence type="ECO:0000256" key="3">
    <source>
        <dbReference type="ARBA" id="ARBA00022692"/>
    </source>
</evidence>
<dbReference type="OrthoDB" id="31170at2157"/>
<evidence type="ECO:0000256" key="5">
    <source>
        <dbReference type="ARBA" id="ARBA00023136"/>
    </source>
</evidence>